<proteinExistence type="predicted"/>
<name>A0A452Z4U0_AEGTS</name>
<dbReference type="Proteomes" id="UP000015105">
    <property type="component" value="Chromosome 1D"/>
</dbReference>
<evidence type="ECO:0000313" key="2">
    <source>
        <dbReference type="EnsemblPlants" id="AET1Gv20633000.7"/>
    </source>
</evidence>
<reference evidence="3" key="2">
    <citation type="journal article" date="2017" name="Nat. Plants">
        <title>The Aegilops tauschii genome reveals multiple impacts of transposons.</title>
        <authorList>
            <person name="Zhao G."/>
            <person name="Zou C."/>
            <person name="Li K."/>
            <person name="Wang K."/>
            <person name="Li T."/>
            <person name="Gao L."/>
            <person name="Zhang X."/>
            <person name="Wang H."/>
            <person name="Yang Z."/>
            <person name="Liu X."/>
            <person name="Jiang W."/>
            <person name="Mao L."/>
            <person name="Kong X."/>
            <person name="Jiao Y."/>
            <person name="Jia J."/>
        </authorList>
    </citation>
    <scope>NUCLEOTIDE SEQUENCE [LARGE SCALE GENOMIC DNA]</scope>
    <source>
        <strain evidence="3">cv. AL8/78</strain>
    </source>
</reference>
<reference evidence="2" key="5">
    <citation type="journal article" date="2021" name="G3 (Bethesda)">
        <title>Aegilops tauschii genome assembly Aet v5.0 features greater sequence contiguity and improved annotation.</title>
        <authorList>
            <person name="Wang L."/>
            <person name="Zhu T."/>
            <person name="Rodriguez J.C."/>
            <person name="Deal K.R."/>
            <person name="Dubcovsky J."/>
            <person name="McGuire P.E."/>
            <person name="Lux T."/>
            <person name="Spannagl M."/>
            <person name="Mayer K.F.X."/>
            <person name="Baldrich P."/>
            <person name="Meyers B.C."/>
            <person name="Huo N."/>
            <person name="Gu Y.Q."/>
            <person name="Zhou H."/>
            <person name="Devos K.M."/>
            <person name="Bennetzen J.L."/>
            <person name="Unver T."/>
            <person name="Budak H."/>
            <person name="Gulick P.J."/>
            <person name="Galiba G."/>
            <person name="Kalapos B."/>
            <person name="Nelson D.R."/>
            <person name="Li P."/>
            <person name="You F.M."/>
            <person name="Luo M.C."/>
            <person name="Dvorak J."/>
        </authorList>
    </citation>
    <scope>NUCLEOTIDE SEQUENCE [LARGE SCALE GENOMIC DNA]</scope>
    <source>
        <strain evidence="2">cv. AL8/78</strain>
    </source>
</reference>
<dbReference type="EnsemblPlants" id="AET1Gv20633000.7">
    <property type="protein sequence ID" value="AET1Gv20633000.7"/>
    <property type="gene ID" value="AET1Gv20633000"/>
</dbReference>
<reference evidence="3" key="1">
    <citation type="journal article" date="2014" name="Science">
        <title>Ancient hybridizations among the ancestral genomes of bread wheat.</title>
        <authorList>
            <consortium name="International Wheat Genome Sequencing Consortium,"/>
            <person name="Marcussen T."/>
            <person name="Sandve S.R."/>
            <person name="Heier L."/>
            <person name="Spannagl M."/>
            <person name="Pfeifer M."/>
            <person name="Jakobsen K.S."/>
            <person name="Wulff B.B."/>
            <person name="Steuernagel B."/>
            <person name="Mayer K.F."/>
            <person name="Olsen O.A."/>
        </authorList>
    </citation>
    <scope>NUCLEOTIDE SEQUENCE [LARGE SCALE GENOMIC DNA]</scope>
    <source>
        <strain evidence="3">cv. AL8/78</strain>
    </source>
</reference>
<protein>
    <submittedName>
        <fullName evidence="2">Uncharacterized protein</fullName>
    </submittedName>
</protein>
<evidence type="ECO:0000256" key="1">
    <source>
        <dbReference type="SAM" id="MobiDB-lite"/>
    </source>
</evidence>
<keyword evidence="3" id="KW-1185">Reference proteome</keyword>
<accession>A0A452Z4U0</accession>
<evidence type="ECO:0000313" key="3">
    <source>
        <dbReference type="Proteomes" id="UP000015105"/>
    </source>
</evidence>
<feature type="region of interest" description="Disordered" evidence="1">
    <location>
        <begin position="1"/>
        <end position="46"/>
    </location>
</feature>
<dbReference type="AlphaFoldDB" id="A0A452Z4U0"/>
<reference evidence="2" key="4">
    <citation type="submission" date="2019-03" db="UniProtKB">
        <authorList>
            <consortium name="EnsemblPlants"/>
        </authorList>
    </citation>
    <scope>IDENTIFICATION</scope>
</reference>
<organism evidence="2 3">
    <name type="scientific">Aegilops tauschii subsp. strangulata</name>
    <name type="common">Goatgrass</name>
    <dbReference type="NCBI Taxonomy" id="200361"/>
    <lineage>
        <taxon>Eukaryota</taxon>
        <taxon>Viridiplantae</taxon>
        <taxon>Streptophyta</taxon>
        <taxon>Embryophyta</taxon>
        <taxon>Tracheophyta</taxon>
        <taxon>Spermatophyta</taxon>
        <taxon>Magnoliopsida</taxon>
        <taxon>Liliopsida</taxon>
        <taxon>Poales</taxon>
        <taxon>Poaceae</taxon>
        <taxon>BOP clade</taxon>
        <taxon>Pooideae</taxon>
        <taxon>Triticodae</taxon>
        <taxon>Triticeae</taxon>
        <taxon>Triticinae</taxon>
        <taxon>Aegilops</taxon>
    </lineage>
</organism>
<dbReference type="Gramene" id="AET1Gv20633000.7">
    <property type="protein sequence ID" value="AET1Gv20633000.7"/>
    <property type="gene ID" value="AET1Gv20633000"/>
</dbReference>
<reference evidence="2" key="3">
    <citation type="journal article" date="2017" name="Nature">
        <title>Genome sequence of the progenitor of the wheat D genome Aegilops tauschii.</title>
        <authorList>
            <person name="Luo M.C."/>
            <person name="Gu Y.Q."/>
            <person name="Puiu D."/>
            <person name="Wang H."/>
            <person name="Twardziok S.O."/>
            <person name="Deal K.R."/>
            <person name="Huo N."/>
            <person name="Zhu T."/>
            <person name="Wang L."/>
            <person name="Wang Y."/>
            <person name="McGuire P.E."/>
            <person name="Liu S."/>
            <person name="Long H."/>
            <person name="Ramasamy R.K."/>
            <person name="Rodriguez J.C."/>
            <person name="Van S.L."/>
            <person name="Yuan L."/>
            <person name="Wang Z."/>
            <person name="Xia Z."/>
            <person name="Xiao L."/>
            <person name="Anderson O.D."/>
            <person name="Ouyang S."/>
            <person name="Liang Y."/>
            <person name="Zimin A.V."/>
            <person name="Pertea G."/>
            <person name="Qi P."/>
            <person name="Bennetzen J.L."/>
            <person name="Dai X."/>
            <person name="Dawson M.W."/>
            <person name="Muller H.G."/>
            <person name="Kugler K."/>
            <person name="Rivarola-Duarte L."/>
            <person name="Spannagl M."/>
            <person name="Mayer K.F.X."/>
            <person name="Lu F.H."/>
            <person name="Bevan M.W."/>
            <person name="Leroy P."/>
            <person name="Li P."/>
            <person name="You F.M."/>
            <person name="Sun Q."/>
            <person name="Liu Z."/>
            <person name="Lyons E."/>
            <person name="Wicker T."/>
            <person name="Salzberg S.L."/>
            <person name="Devos K.M."/>
            <person name="Dvorak J."/>
        </authorList>
    </citation>
    <scope>NUCLEOTIDE SEQUENCE [LARGE SCALE GENOMIC DNA]</scope>
    <source>
        <strain evidence="2">cv. AL8/78</strain>
    </source>
</reference>
<sequence>RLESAASPSILFHKPDRSSPPPFPTQSARTRHRLAGNGAFPRSPRV</sequence>